<dbReference type="Gene3D" id="3.40.50.720">
    <property type="entry name" value="NAD(P)-binding Rossmann-like Domain"/>
    <property type="match status" value="1"/>
</dbReference>
<dbReference type="PRINTS" id="PR00080">
    <property type="entry name" value="SDRFAMILY"/>
</dbReference>
<gene>
    <name evidence="3" type="primary">bdcA</name>
    <name evidence="3" type="ORF">ACFQBQ_08305</name>
</gene>
<dbReference type="Pfam" id="PF13561">
    <property type="entry name" value="adh_short_C2"/>
    <property type="match status" value="1"/>
</dbReference>
<evidence type="ECO:0000313" key="3">
    <source>
        <dbReference type="EMBL" id="MFC6645582.1"/>
    </source>
</evidence>
<evidence type="ECO:0000256" key="2">
    <source>
        <dbReference type="ARBA" id="ARBA00023002"/>
    </source>
</evidence>
<dbReference type="InterPro" id="IPR002347">
    <property type="entry name" value="SDR_fam"/>
</dbReference>
<dbReference type="CDD" id="cd05233">
    <property type="entry name" value="SDR_c"/>
    <property type="match status" value="1"/>
</dbReference>
<dbReference type="PANTHER" id="PTHR42760">
    <property type="entry name" value="SHORT-CHAIN DEHYDROGENASES/REDUCTASES FAMILY MEMBER"/>
    <property type="match status" value="1"/>
</dbReference>
<dbReference type="RefSeq" id="WP_263371943.1">
    <property type="nucleotide sequence ID" value="NZ_JAGSYD010000003.1"/>
</dbReference>
<dbReference type="PRINTS" id="PR00081">
    <property type="entry name" value="GDHRDH"/>
</dbReference>
<comment type="similarity">
    <text evidence="1">Belongs to the short-chain dehydrogenases/reductases (SDR) family.</text>
</comment>
<dbReference type="SUPFAM" id="SSF51735">
    <property type="entry name" value="NAD(P)-binding Rossmann-fold domains"/>
    <property type="match status" value="1"/>
</dbReference>
<dbReference type="NCBIfam" id="NF009383">
    <property type="entry name" value="PRK12742.1"/>
    <property type="match status" value="1"/>
</dbReference>
<dbReference type="EMBL" id="JBHSWI010000001">
    <property type="protein sequence ID" value="MFC6645582.1"/>
    <property type="molecule type" value="Genomic_DNA"/>
</dbReference>
<evidence type="ECO:0000256" key="1">
    <source>
        <dbReference type="ARBA" id="ARBA00006484"/>
    </source>
</evidence>
<accession>A0ABW1Z807</accession>
<sequence length="237" mass="24556">MSYFAGKRVMVLGGSRGIGAAIVSAFSQAEAEVVFTYSGSKDAAASLASKTGATAVFADAADRSAAVTAVRNAGPIEIFIYNAGVIVSGDPLAVSPDDVDRLIDINVRSPYHTAVEAVRSMPNGGRLLFIGSVHGDRMPFKGITSYGLSKSALQGMTRGFARDFGHREITVNVVQPGPTDTDMNPATGPLAEQMHAQMAIKKHGTSEDVAQLCLYLAGPYASGITGAMHTIDGGFGA</sequence>
<protein>
    <submittedName>
        <fullName evidence="3">SDR family oxidoreductase</fullName>
    </submittedName>
</protein>
<organism evidence="3 4">
    <name type="scientific">Granulicella cerasi</name>
    <dbReference type="NCBI Taxonomy" id="741063"/>
    <lineage>
        <taxon>Bacteria</taxon>
        <taxon>Pseudomonadati</taxon>
        <taxon>Acidobacteriota</taxon>
        <taxon>Terriglobia</taxon>
        <taxon>Terriglobales</taxon>
        <taxon>Acidobacteriaceae</taxon>
        <taxon>Granulicella</taxon>
    </lineage>
</organism>
<comment type="caution">
    <text evidence="3">The sequence shown here is derived from an EMBL/GenBank/DDBJ whole genome shotgun (WGS) entry which is preliminary data.</text>
</comment>
<name>A0ABW1Z807_9BACT</name>
<evidence type="ECO:0000313" key="4">
    <source>
        <dbReference type="Proteomes" id="UP001596391"/>
    </source>
</evidence>
<keyword evidence="4" id="KW-1185">Reference proteome</keyword>
<proteinExistence type="inferred from homology"/>
<dbReference type="PANTHER" id="PTHR42760:SF133">
    <property type="entry name" value="3-OXOACYL-[ACYL-CARRIER-PROTEIN] REDUCTASE"/>
    <property type="match status" value="1"/>
</dbReference>
<keyword evidence="2" id="KW-0560">Oxidoreductase</keyword>
<dbReference type="Proteomes" id="UP001596391">
    <property type="component" value="Unassembled WGS sequence"/>
</dbReference>
<reference evidence="4" key="1">
    <citation type="journal article" date="2019" name="Int. J. Syst. Evol. Microbiol.">
        <title>The Global Catalogue of Microorganisms (GCM) 10K type strain sequencing project: providing services to taxonomists for standard genome sequencing and annotation.</title>
        <authorList>
            <consortium name="The Broad Institute Genomics Platform"/>
            <consortium name="The Broad Institute Genome Sequencing Center for Infectious Disease"/>
            <person name="Wu L."/>
            <person name="Ma J."/>
        </authorList>
    </citation>
    <scope>NUCLEOTIDE SEQUENCE [LARGE SCALE GENOMIC DNA]</scope>
    <source>
        <strain evidence="4">CGMCC 1.16026</strain>
    </source>
</reference>
<dbReference type="InterPro" id="IPR036291">
    <property type="entry name" value="NAD(P)-bd_dom_sf"/>
</dbReference>